<evidence type="ECO:0000256" key="7">
    <source>
        <dbReference type="ARBA" id="ARBA00048035"/>
    </source>
</evidence>
<comment type="caution">
    <text evidence="11">The sequence shown here is derived from an EMBL/GenBank/DDBJ whole genome shotgun (WGS) entry which is preliminary data.</text>
</comment>
<gene>
    <name evidence="11" type="ORF">H8Z83_10375</name>
</gene>
<protein>
    <recommendedName>
        <fullName evidence="9">Ferritin</fullName>
        <ecNumber evidence="9">1.16.3.2</ecNumber>
    </recommendedName>
</protein>
<dbReference type="Proteomes" id="UP000620327">
    <property type="component" value="Unassembled WGS sequence"/>
</dbReference>
<dbReference type="Pfam" id="PF00210">
    <property type="entry name" value="Ferritin"/>
    <property type="match status" value="1"/>
</dbReference>
<feature type="binding site" evidence="8">
    <location>
        <position position="93"/>
    </location>
    <ligand>
        <name>Fe cation</name>
        <dbReference type="ChEBI" id="CHEBI:24875"/>
        <label>1</label>
    </ligand>
</feature>
<dbReference type="PANTHER" id="PTHR11431">
    <property type="entry name" value="FERRITIN"/>
    <property type="match status" value="1"/>
</dbReference>
<dbReference type="InterPro" id="IPR008331">
    <property type="entry name" value="Ferritin_DPS_dom"/>
</dbReference>
<keyword evidence="9" id="KW-0963">Cytoplasm</keyword>
<feature type="binding site" evidence="8">
    <location>
        <position position="126"/>
    </location>
    <ligand>
        <name>Fe cation</name>
        <dbReference type="ChEBI" id="CHEBI:24875"/>
        <label>1</label>
    </ligand>
</feature>
<evidence type="ECO:0000256" key="3">
    <source>
        <dbReference type="ARBA" id="ARBA00022434"/>
    </source>
</evidence>
<keyword evidence="4 8" id="KW-0479">Metal-binding</keyword>
<dbReference type="GO" id="GO:0006826">
    <property type="term" value="P:iron ion transport"/>
    <property type="evidence" value="ECO:0007669"/>
    <property type="project" value="InterPro"/>
</dbReference>
<feature type="domain" description="Ferritin-like diiron" evidence="10">
    <location>
        <begin position="1"/>
        <end position="144"/>
    </location>
</feature>
<keyword evidence="3 9" id="KW-0409">Iron storage</keyword>
<comment type="function">
    <text evidence="1 9">Iron-storage protein.</text>
</comment>
<reference evidence="11" key="1">
    <citation type="submission" date="2020-08" db="EMBL/GenBank/DDBJ databases">
        <title>Genome public.</title>
        <authorList>
            <person name="Liu C."/>
            <person name="Sun Q."/>
        </authorList>
    </citation>
    <scope>NUCLEOTIDE SEQUENCE</scope>
    <source>
        <strain evidence="11">BX15</strain>
    </source>
</reference>
<keyword evidence="6 8" id="KW-0408">Iron</keyword>
<evidence type="ECO:0000313" key="11">
    <source>
        <dbReference type="EMBL" id="MBC5770720.1"/>
    </source>
</evidence>
<dbReference type="EC" id="1.16.3.2" evidence="9"/>
<feature type="binding site" evidence="8">
    <location>
        <position position="49"/>
    </location>
    <ligand>
        <name>Fe cation</name>
        <dbReference type="ChEBI" id="CHEBI:24875"/>
        <label>1</label>
    </ligand>
</feature>
<proteinExistence type="inferred from homology"/>
<feature type="binding site" evidence="8">
    <location>
        <position position="16"/>
    </location>
    <ligand>
        <name>Fe cation</name>
        <dbReference type="ChEBI" id="CHEBI:24875"/>
        <label>1</label>
    </ligand>
</feature>
<name>A0A923S7I7_9FIRM</name>
<dbReference type="SUPFAM" id="SSF47240">
    <property type="entry name" value="Ferritin-like"/>
    <property type="match status" value="1"/>
</dbReference>
<dbReference type="InterPro" id="IPR012347">
    <property type="entry name" value="Ferritin-like"/>
</dbReference>
<evidence type="ECO:0000256" key="4">
    <source>
        <dbReference type="ARBA" id="ARBA00022723"/>
    </source>
</evidence>
<evidence type="ECO:0000259" key="10">
    <source>
        <dbReference type="PROSITE" id="PS50905"/>
    </source>
</evidence>
<comment type="similarity">
    <text evidence="2 9">Belongs to the ferritin family. Prokaryotic subfamily.</text>
</comment>
<dbReference type="InterPro" id="IPR009078">
    <property type="entry name" value="Ferritin-like_SF"/>
</dbReference>
<evidence type="ECO:0000256" key="8">
    <source>
        <dbReference type="PIRSR" id="PIRSR601519-1"/>
    </source>
</evidence>
<dbReference type="GO" id="GO:0008198">
    <property type="term" value="F:ferrous iron binding"/>
    <property type="evidence" value="ECO:0007669"/>
    <property type="project" value="TreeGrafter"/>
</dbReference>
<keyword evidence="12" id="KW-1185">Reference proteome</keyword>
<dbReference type="GO" id="GO:0005829">
    <property type="term" value="C:cytosol"/>
    <property type="evidence" value="ECO:0007669"/>
    <property type="project" value="TreeGrafter"/>
</dbReference>
<evidence type="ECO:0000313" key="12">
    <source>
        <dbReference type="Proteomes" id="UP000620327"/>
    </source>
</evidence>
<dbReference type="EMBL" id="JACOQI010000009">
    <property type="protein sequence ID" value="MBC5770720.1"/>
    <property type="molecule type" value="Genomic_DNA"/>
</dbReference>
<dbReference type="PROSITE" id="PS50905">
    <property type="entry name" value="FERRITIN_LIKE"/>
    <property type="match status" value="1"/>
</dbReference>
<evidence type="ECO:0000256" key="5">
    <source>
        <dbReference type="ARBA" id="ARBA00023002"/>
    </source>
</evidence>
<dbReference type="Gene3D" id="1.20.1260.10">
    <property type="match status" value="1"/>
</dbReference>
<dbReference type="GO" id="GO:0006879">
    <property type="term" value="P:intracellular iron ion homeostasis"/>
    <property type="evidence" value="ECO:0007669"/>
    <property type="project" value="UniProtKB-KW"/>
</dbReference>
<dbReference type="InterPro" id="IPR009040">
    <property type="entry name" value="Ferritin-like_diiron"/>
</dbReference>
<dbReference type="PANTHER" id="PTHR11431:SF127">
    <property type="entry name" value="BACTERIAL NON-HEME FERRITIN"/>
    <property type="match status" value="1"/>
</dbReference>
<sequence>MNANVSKLLNEQINKEFYSAYLYLDFANYYASVGLDGFENWYRVQAQEERDHAMLFYQYLQNNGEGVTFEAIARPEWERGDHMTPLKKALEHEKLVTASIDAIYAAAYEVRDFRAMQMLDWFIKEQGEEEKNAADLITKMELFGGDSKGLYMLNSELKARVYTAPSLVL</sequence>
<evidence type="ECO:0000256" key="2">
    <source>
        <dbReference type="ARBA" id="ARBA00006950"/>
    </source>
</evidence>
<dbReference type="InterPro" id="IPR001519">
    <property type="entry name" value="Ferritin"/>
</dbReference>
<dbReference type="RefSeq" id="WP_187014966.1">
    <property type="nucleotide sequence ID" value="NZ_JACOQI010000009.1"/>
</dbReference>
<accession>A0A923S7I7</accession>
<evidence type="ECO:0000256" key="1">
    <source>
        <dbReference type="ARBA" id="ARBA00002485"/>
    </source>
</evidence>
<evidence type="ECO:0000256" key="9">
    <source>
        <dbReference type="RuleBase" id="RU361145"/>
    </source>
</evidence>
<keyword evidence="5" id="KW-0560">Oxidoreductase</keyword>
<comment type="subcellular location">
    <subcellularLocation>
        <location evidence="9">Cytoplasm</location>
    </subcellularLocation>
</comment>
<comment type="catalytic activity">
    <reaction evidence="7 9">
        <text>4 Fe(2+) + O2 + 6 H2O = 4 iron(III) oxide-hydroxide + 12 H(+)</text>
        <dbReference type="Rhea" id="RHEA:11972"/>
        <dbReference type="ChEBI" id="CHEBI:15377"/>
        <dbReference type="ChEBI" id="CHEBI:15378"/>
        <dbReference type="ChEBI" id="CHEBI:15379"/>
        <dbReference type="ChEBI" id="CHEBI:29033"/>
        <dbReference type="ChEBI" id="CHEBI:78619"/>
        <dbReference type="EC" id="1.16.3.2"/>
    </reaction>
</comment>
<dbReference type="GO" id="GO:0008199">
    <property type="term" value="F:ferric iron binding"/>
    <property type="evidence" value="ECO:0007669"/>
    <property type="project" value="InterPro"/>
</dbReference>
<feature type="binding site" evidence="8">
    <location>
        <position position="52"/>
    </location>
    <ligand>
        <name>Fe cation</name>
        <dbReference type="ChEBI" id="CHEBI:24875"/>
        <label>1</label>
    </ligand>
</feature>
<organism evidence="11 12">
    <name type="scientific">Dysosmobacter segnis</name>
    <dbReference type="NCBI Taxonomy" id="2763042"/>
    <lineage>
        <taxon>Bacteria</taxon>
        <taxon>Bacillati</taxon>
        <taxon>Bacillota</taxon>
        <taxon>Clostridia</taxon>
        <taxon>Eubacteriales</taxon>
        <taxon>Oscillospiraceae</taxon>
        <taxon>Dysosmobacter</taxon>
    </lineage>
</organism>
<dbReference type="AlphaFoldDB" id="A0A923S7I7"/>
<dbReference type="CDD" id="cd01055">
    <property type="entry name" value="Nonheme_Ferritin"/>
    <property type="match status" value="1"/>
</dbReference>
<dbReference type="GO" id="GO:0004322">
    <property type="term" value="F:ferroxidase activity"/>
    <property type="evidence" value="ECO:0007669"/>
    <property type="project" value="TreeGrafter"/>
</dbReference>
<evidence type="ECO:0000256" key="6">
    <source>
        <dbReference type="ARBA" id="ARBA00023004"/>
    </source>
</evidence>
<dbReference type="InterPro" id="IPR041719">
    <property type="entry name" value="Ferritin_prok"/>
</dbReference>